<evidence type="ECO:0000259" key="1">
    <source>
        <dbReference type="SMART" id="SM01235"/>
    </source>
</evidence>
<proteinExistence type="predicted"/>
<dbReference type="Pfam" id="PF14376">
    <property type="entry name" value="Haem_bd"/>
    <property type="match status" value="1"/>
</dbReference>
<protein>
    <submittedName>
        <fullName evidence="2">Haem-binding domain-containing protein</fullName>
    </submittedName>
</protein>
<name>A0A1M4XYA9_9BACT</name>
<feature type="domain" description="Haem-binding" evidence="1">
    <location>
        <begin position="6"/>
        <end position="118"/>
    </location>
</feature>
<dbReference type="InterPro" id="IPR025992">
    <property type="entry name" value="Haem-bd"/>
</dbReference>
<dbReference type="EMBL" id="FQUM01000003">
    <property type="protein sequence ID" value="SHE98429.1"/>
    <property type="molecule type" value="Genomic_DNA"/>
</dbReference>
<dbReference type="Proteomes" id="UP000184164">
    <property type="component" value="Unassembled WGS sequence"/>
</dbReference>
<organism evidence="2 3">
    <name type="scientific">Mariniphaga anaerophila</name>
    <dbReference type="NCBI Taxonomy" id="1484053"/>
    <lineage>
        <taxon>Bacteria</taxon>
        <taxon>Pseudomonadati</taxon>
        <taxon>Bacteroidota</taxon>
        <taxon>Bacteroidia</taxon>
        <taxon>Marinilabiliales</taxon>
        <taxon>Prolixibacteraceae</taxon>
        <taxon>Mariniphaga</taxon>
    </lineage>
</organism>
<accession>A0A1M4XYA9</accession>
<dbReference type="AlphaFoldDB" id="A0A1M4XYA9"/>
<keyword evidence="3" id="KW-1185">Reference proteome</keyword>
<gene>
    <name evidence="2" type="ORF">SAMN05444274_103165</name>
</gene>
<evidence type="ECO:0000313" key="2">
    <source>
        <dbReference type="EMBL" id="SHE98429.1"/>
    </source>
</evidence>
<sequence length="128" mass="15082">MISKSHIFEKEQIQEEVKSILENACLDCHSNQTNYLWYHNISPVSWMVKNHISEGKSELNLSEWGKWKPLDQLSALDKMTEEIKNGEMPLKSYTFMHTKAKLTAEQKEQFYSWAEQLSEQLLVKMTNE</sequence>
<dbReference type="SMART" id="SM01235">
    <property type="entry name" value="Haem_bd"/>
    <property type="match status" value="1"/>
</dbReference>
<reference evidence="2 3" key="1">
    <citation type="submission" date="2016-11" db="EMBL/GenBank/DDBJ databases">
        <authorList>
            <person name="Jaros S."/>
            <person name="Januszkiewicz K."/>
            <person name="Wedrychowicz H."/>
        </authorList>
    </citation>
    <scope>NUCLEOTIDE SEQUENCE [LARGE SCALE GENOMIC DNA]</scope>
    <source>
        <strain evidence="2 3">DSM 26910</strain>
    </source>
</reference>
<dbReference type="STRING" id="1484053.SAMN05444274_103165"/>
<evidence type="ECO:0000313" key="3">
    <source>
        <dbReference type="Proteomes" id="UP000184164"/>
    </source>
</evidence>